<comment type="caution">
    <text evidence="1">The sequence shown here is derived from an EMBL/GenBank/DDBJ whole genome shotgun (WGS) entry which is preliminary data.</text>
</comment>
<reference evidence="1" key="1">
    <citation type="journal article" date="2023" name="IScience">
        <title>Live-bearing cockroach genome reveals convergent evolutionary mechanisms linked to viviparity in insects and beyond.</title>
        <authorList>
            <person name="Fouks B."/>
            <person name="Harrison M.C."/>
            <person name="Mikhailova A.A."/>
            <person name="Marchal E."/>
            <person name="English S."/>
            <person name="Carruthers M."/>
            <person name="Jennings E.C."/>
            <person name="Chiamaka E.L."/>
            <person name="Frigard R.A."/>
            <person name="Pippel M."/>
            <person name="Attardo G.M."/>
            <person name="Benoit J.B."/>
            <person name="Bornberg-Bauer E."/>
            <person name="Tobe S.S."/>
        </authorList>
    </citation>
    <scope>NUCLEOTIDE SEQUENCE</scope>
    <source>
        <strain evidence="1">Stay&amp;Tobe</strain>
    </source>
</reference>
<accession>A0AAD7ZUK7</accession>
<protein>
    <recommendedName>
        <fullName evidence="4">Protein sleepless</fullName>
    </recommendedName>
</protein>
<dbReference type="Proteomes" id="UP001233999">
    <property type="component" value="Unassembled WGS sequence"/>
</dbReference>
<keyword evidence="3" id="KW-1185">Reference proteome</keyword>
<dbReference type="AlphaFoldDB" id="A0AAD7ZUK7"/>
<proteinExistence type="predicted"/>
<sequence length="77" mass="8888">FEGELITVRQCVFTEDENGTLCDLEHDRLSTLNYTLEYCKLCKSDLCNTSGTSYSISRIMWCTIVIINMCKIMNLYS</sequence>
<dbReference type="EMBL" id="JASPKZ010002317">
    <property type="protein sequence ID" value="KAJ9595743.1"/>
    <property type="molecule type" value="Genomic_DNA"/>
</dbReference>
<name>A0AAD7ZUK7_DIPPU</name>
<evidence type="ECO:0000313" key="1">
    <source>
        <dbReference type="EMBL" id="KAJ9587109.1"/>
    </source>
</evidence>
<dbReference type="EMBL" id="JASPKZ010006626">
    <property type="protein sequence ID" value="KAJ9587109.1"/>
    <property type="molecule type" value="Genomic_DNA"/>
</dbReference>
<evidence type="ECO:0000313" key="2">
    <source>
        <dbReference type="EMBL" id="KAJ9595743.1"/>
    </source>
</evidence>
<evidence type="ECO:0008006" key="4">
    <source>
        <dbReference type="Google" id="ProtNLM"/>
    </source>
</evidence>
<feature type="non-terminal residue" evidence="1">
    <location>
        <position position="1"/>
    </location>
</feature>
<reference evidence="1" key="2">
    <citation type="submission" date="2023-05" db="EMBL/GenBank/DDBJ databases">
        <authorList>
            <person name="Fouks B."/>
        </authorList>
    </citation>
    <scope>NUCLEOTIDE SEQUENCE</scope>
    <source>
        <strain evidence="1">Stay&amp;Tobe</strain>
        <tissue evidence="1">Testes</tissue>
    </source>
</reference>
<gene>
    <name evidence="2" type="ORF">L9F63_013062</name>
    <name evidence="1" type="ORF">L9F63_028320</name>
</gene>
<evidence type="ECO:0000313" key="3">
    <source>
        <dbReference type="Proteomes" id="UP001233999"/>
    </source>
</evidence>
<organism evidence="1 3">
    <name type="scientific">Diploptera punctata</name>
    <name type="common">Pacific beetle cockroach</name>
    <dbReference type="NCBI Taxonomy" id="6984"/>
    <lineage>
        <taxon>Eukaryota</taxon>
        <taxon>Metazoa</taxon>
        <taxon>Ecdysozoa</taxon>
        <taxon>Arthropoda</taxon>
        <taxon>Hexapoda</taxon>
        <taxon>Insecta</taxon>
        <taxon>Pterygota</taxon>
        <taxon>Neoptera</taxon>
        <taxon>Polyneoptera</taxon>
        <taxon>Dictyoptera</taxon>
        <taxon>Blattodea</taxon>
        <taxon>Blaberoidea</taxon>
        <taxon>Blaberidae</taxon>
        <taxon>Diplopterinae</taxon>
        <taxon>Diploptera</taxon>
    </lineage>
</organism>